<dbReference type="Pfam" id="PF13578">
    <property type="entry name" value="Methyltransf_24"/>
    <property type="match status" value="1"/>
</dbReference>
<keyword evidence="1" id="KW-0489">Methyltransferase</keyword>
<name>A0ABY8BM95_AFICR</name>
<proteinExistence type="predicted"/>
<keyword evidence="1" id="KW-0808">Transferase</keyword>
<dbReference type="GO" id="GO:0008168">
    <property type="term" value="F:methyltransferase activity"/>
    <property type="evidence" value="ECO:0007669"/>
    <property type="project" value="UniProtKB-KW"/>
</dbReference>
<reference evidence="1 2" key="1">
    <citation type="submission" date="2022-11" db="EMBL/GenBank/DDBJ databases">
        <authorList>
            <person name="Siebert D."/>
            <person name="Busche T."/>
            <person name="Saydam E."/>
            <person name="Kalinowski J."/>
            <person name="Ruckert C."/>
            <person name="Blombach B."/>
        </authorList>
    </citation>
    <scope>NUCLEOTIDE SEQUENCE [LARGE SCALE GENOMIC DNA]</scope>
    <source>
        <strain evidence="1 2">DSM 1083</strain>
    </source>
</reference>
<gene>
    <name evidence="1" type="ORF">AFIC_002151</name>
</gene>
<dbReference type="Gene3D" id="3.40.50.150">
    <property type="entry name" value="Vaccinia Virus protein VP39"/>
    <property type="match status" value="1"/>
</dbReference>
<dbReference type="InterPro" id="IPR029063">
    <property type="entry name" value="SAM-dependent_MTases_sf"/>
</dbReference>
<keyword evidence="2" id="KW-1185">Reference proteome</keyword>
<dbReference type="Proteomes" id="UP001213907">
    <property type="component" value="Chromosome"/>
</dbReference>
<protein>
    <submittedName>
        <fullName evidence="1">Class I SAM-dependent methyltransferase</fullName>
    </submittedName>
</protein>
<evidence type="ECO:0000313" key="2">
    <source>
        <dbReference type="Proteomes" id="UP001213907"/>
    </source>
</evidence>
<organism evidence="1 2">
    <name type="scientific">Afipia carboxydohydrogena</name>
    <name type="common">Pseudomonas carboxydohydrogena</name>
    <dbReference type="NCBI Taxonomy" id="290"/>
    <lineage>
        <taxon>Bacteria</taxon>
        <taxon>Pseudomonadati</taxon>
        <taxon>Pseudomonadota</taxon>
        <taxon>Alphaproteobacteria</taxon>
        <taxon>Hyphomicrobiales</taxon>
        <taxon>Nitrobacteraceae</taxon>
        <taxon>Afipia</taxon>
    </lineage>
</organism>
<dbReference type="EMBL" id="CP113162">
    <property type="protein sequence ID" value="WEF50606.1"/>
    <property type="molecule type" value="Genomic_DNA"/>
</dbReference>
<dbReference type="GO" id="GO:0032259">
    <property type="term" value="P:methylation"/>
    <property type="evidence" value="ECO:0007669"/>
    <property type="project" value="UniProtKB-KW"/>
</dbReference>
<evidence type="ECO:0000313" key="1">
    <source>
        <dbReference type="EMBL" id="WEF50606.1"/>
    </source>
</evidence>
<accession>A0ABY8BM95</accession>
<sequence length="272" mass="29618">MITSTFNYYFSHIDDVDGWLDKTTAIISNRLMQHQSAVGLTGPVCGIGVHHGKYFVALACGLRPNEKGIAIDLFENRQENIGHSGLGDRGMFDRNVARFLYPPSITVISADSTGLSAGDISRHGAVRFFSVNGRHTEAVTLSNLRLAERSIATGGIVALDGILHQGWTGVISGYVRYRQAGGRLRAFALVPNKLLLTDEGSAASYRNFMRRQFARIAGQRDMEFIGDIVDLYAPAAPSSRFGFGPLSWMRAKLGRKSGNRSAIDGMSGFRSA</sequence>
<dbReference type="RefSeq" id="WP_275246236.1">
    <property type="nucleotide sequence ID" value="NZ_BAABDX010000002.1"/>
</dbReference>